<evidence type="ECO:0000259" key="2">
    <source>
        <dbReference type="Pfam" id="PF07179"/>
    </source>
</evidence>
<feature type="domain" description="SseB protein N-terminal" evidence="2">
    <location>
        <begin position="13"/>
        <end position="120"/>
    </location>
</feature>
<evidence type="ECO:0000313" key="4">
    <source>
        <dbReference type="Proteomes" id="UP000295696"/>
    </source>
</evidence>
<comment type="caution">
    <text evidence="3">The sequence shown here is derived from an EMBL/GenBank/DDBJ whole genome shotgun (WGS) entry which is preliminary data.</text>
</comment>
<evidence type="ECO:0000256" key="1">
    <source>
        <dbReference type="SAM" id="MobiDB-lite"/>
    </source>
</evidence>
<dbReference type="RefSeq" id="WP_132242798.1">
    <property type="nucleotide sequence ID" value="NZ_SLZU01000002.1"/>
</dbReference>
<dbReference type="Proteomes" id="UP000295696">
    <property type="component" value="Unassembled WGS sequence"/>
</dbReference>
<proteinExistence type="predicted"/>
<gene>
    <name evidence="3" type="ORF">EDD52_102413</name>
</gene>
<reference evidence="3 4" key="1">
    <citation type="submission" date="2019-03" db="EMBL/GenBank/DDBJ databases">
        <title>Genomic Encyclopedia of Type Strains, Phase IV (KMG-IV): sequencing the most valuable type-strain genomes for metagenomic binning, comparative biology and taxonomic classification.</title>
        <authorList>
            <person name="Goeker M."/>
        </authorList>
    </citation>
    <scope>NUCLEOTIDE SEQUENCE [LARGE SCALE GENOMIC DNA]</scope>
    <source>
        <strain evidence="3 4">DSM 104836</strain>
    </source>
</reference>
<dbReference type="OrthoDB" id="7831317at2"/>
<dbReference type="InterPro" id="IPR009839">
    <property type="entry name" value="SseB_N"/>
</dbReference>
<keyword evidence="4" id="KW-1185">Reference proteome</keyword>
<organism evidence="3 4">
    <name type="scientific">Primorskyibacter sedentarius</name>
    <dbReference type="NCBI Taxonomy" id="745311"/>
    <lineage>
        <taxon>Bacteria</taxon>
        <taxon>Pseudomonadati</taxon>
        <taxon>Pseudomonadota</taxon>
        <taxon>Alphaproteobacteria</taxon>
        <taxon>Rhodobacterales</taxon>
        <taxon>Roseobacteraceae</taxon>
        <taxon>Primorskyibacter</taxon>
    </lineage>
</organism>
<feature type="region of interest" description="Disordered" evidence="1">
    <location>
        <begin position="237"/>
        <end position="263"/>
    </location>
</feature>
<sequence>MTDATRLDTAHDAMQAAPEDDTLRLRFFEELASTELFLLLTEEAREDSVSPEVFEISDNSFVLVFDREDRLAGFVGKPAPYAALPGRAIAGLLAGQNIGLGLNLETGPSSMLLPPEAVDWLAQTLAHAPQEAMATPRGFHAPTGVPGPLLSALEAKLTASAGLADAAFLAGVTYDDGRKTHLLAFSAARPGAEDALAGAINQALTFSGIEAGALDVVFLAPDDPALDRIRAVAHRFEIPQPSQPARRAPAAPGSDPAKPPILR</sequence>
<protein>
    <submittedName>
        <fullName evidence="3">Type III secretion system (T3SS) SseB-like protein</fullName>
    </submittedName>
</protein>
<evidence type="ECO:0000313" key="3">
    <source>
        <dbReference type="EMBL" id="TCS66596.1"/>
    </source>
</evidence>
<feature type="compositionally biased region" description="Low complexity" evidence="1">
    <location>
        <begin position="239"/>
        <end position="256"/>
    </location>
</feature>
<dbReference type="EMBL" id="SLZU01000002">
    <property type="protein sequence ID" value="TCS66596.1"/>
    <property type="molecule type" value="Genomic_DNA"/>
</dbReference>
<accession>A0A4V2UPN3</accession>
<dbReference type="Pfam" id="PF07179">
    <property type="entry name" value="SseB"/>
    <property type="match status" value="1"/>
</dbReference>
<dbReference type="AlphaFoldDB" id="A0A4V2UPN3"/>
<name>A0A4V2UPN3_9RHOB</name>